<sequence length="701" mass="80679">MAKPRGRRAQKVEGVEFSIDNAPEVQQGLVEDTSSSSNQGKSELKSTFFGLVDSNEIDYFKQAESTLNVNSFETDEEREGFVSSVLEEARGKELKLVTNQICSKLMERLILIGKDHQIKLIFKQLQGHFFALSIHKYSSHVLETLLVRIVSMVEKELIGEEEEAEDEIDENPSAGVTIEHMFLSMLNELKPELNSLITNQYGSHVVRLVILIISGKELPSSTLSNSTLRSKKSKIARKMIEIKDNEIFNRSLQIPSSFKSQIGEIVKAILINKDTKAMRSLAIDKIASPVLQLLLQVEGIVDRERSMWHLIFLSDKSPKDSQEEAFVEYLLSDSVGSHFLESLIKGTGVRLNYIERLYQLYMKDRIIKLCNRSTTGVFIVQSLLHKLKSVEVKFILDQIIPELSKLLSINDNQNLELSTNVIDASIEQKNYQREEIIQQLFLKFTPNFDYNTIENNDNNLQENPNPELFEKILGLSKSTLGNTRDDWPTAEERRRSLLLEKLMQYDFGFVICVWYNLLQMPSTRFTQMCLHGVFSHVIENSLVIQPNEQKPLSILRKRVLNLFTSKISTLAVNSYGSHIVDKLWDFTIGHNMYKDRIATELSSNSKVIKDSIYGKLVWKNWSMELFLRKKYDWKQLVKQQEIEFGNIQVKPIHLKMQQLNEKSNANNTPLPRDGNRFRANNHDGEESGRPFKKQNRGRNRN</sequence>
<dbReference type="Proteomes" id="UP001152531">
    <property type="component" value="Unassembled WGS sequence"/>
</dbReference>
<comment type="caution">
    <text evidence="1">The sequence shown here is derived from an EMBL/GenBank/DDBJ whole genome shotgun (WGS) entry which is preliminary data.</text>
</comment>
<gene>
    <name evidence="1" type="ORF">CLIB1444_11S00562</name>
</gene>
<evidence type="ECO:0000313" key="1">
    <source>
        <dbReference type="EMBL" id="CAH6722762.1"/>
    </source>
</evidence>
<protein>
    <submittedName>
        <fullName evidence="1">Nucleolar protein 9</fullName>
    </submittedName>
</protein>
<organism evidence="1 2">
    <name type="scientific">[Candida] jaroonii</name>
    <dbReference type="NCBI Taxonomy" id="467808"/>
    <lineage>
        <taxon>Eukaryota</taxon>
        <taxon>Fungi</taxon>
        <taxon>Dikarya</taxon>
        <taxon>Ascomycota</taxon>
        <taxon>Saccharomycotina</taxon>
        <taxon>Pichiomycetes</taxon>
        <taxon>Debaryomycetaceae</taxon>
        <taxon>Yamadazyma</taxon>
    </lineage>
</organism>
<reference evidence="1" key="1">
    <citation type="submission" date="2022-06" db="EMBL/GenBank/DDBJ databases">
        <authorList>
            <person name="Legras J.-L."/>
            <person name="Devillers H."/>
            <person name="Grondin C."/>
        </authorList>
    </citation>
    <scope>NUCLEOTIDE SEQUENCE</scope>
    <source>
        <strain evidence="1">CLIB 1444</strain>
    </source>
</reference>
<accession>A0ACA9YDM5</accession>
<dbReference type="EMBL" id="CALSDN010000011">
    <property type="protein sequence ID" value="CAH6722762.1"/>
    <property type="molecule type" value="Genomic_DNA"/>
</dbReference>
<proteinExistence type="predicted"/>
<keyword evidence="2" id="KW-1185">Reference proteome</keyword>
<name>A0ACA9YDM5_9ASCO</name>
<evidence type="ECO:0000313" key="2">
    <source>
        <dbReference type="Proteomes" id="UP001152531"/>
    </source>
</evidence>